<name>A0A426XM66_ENSVE</name>
<dbReference type="EMBL" id="AMZH03019270">
    <property type="protein sequence ID" value="RRT40576.1"/>
    <property type="molecule type" value="Genomic_DNA"/>
</dbReference>
<accession>A0A426XM66</accession>
<sequence>MGTLVPWQPKPWAFLALWSGSALVLRAKFVVGDRQLRPMTLPQRGHAIPDLTNKLDCDLIVSVDVSTKSSKSFDLCVVPAVSAL</sequence>
<evidence type="ECO:0000313" key="1">
    <source>
        <dbReference type="EMBL" id="RRT40576.1"/>
    </source>
</evidence>
<dbReference type="Proteomes" id="UP000287651">
    <property type="component" value="Unassembled WGS sequence"/>
</dbReference>
<gene>
    <name evidence="1" type="ORF">B296_00040177</name>
</gene>
<comment type="caution">
    <text evidence="1">The sequence shown here is derived from an EMBL/GenBank/DDBJ whole genome shotgun (WGS) entry which is preliminary data.</text>
</comment>
<organism evidence="1 2">
    <name type="scientific">Ensete ventricosum</name>
    <name type="common">Abyssinian banana</name>
    <name type="synonym">Musa ensete</name>
    <dbReference type="NCBI Taxonomy" id="4639"/>
    <lineage>
        <taxon>Eukaryota</taxon>
        <taxon>Viridiplantae</taxon>
        <taxon>Streptophyta</taxon>
        <taxon>Embryophyta</taxon>
        <taxon>Tracheophyta</taxon>
        <taxon>Spermatophyta</taxon>
        <taxon>Magnoliopsida</taxon>
        <taxon>Liliopsida</taxon>
        <taxon>Zingiberales</taxon>
        <taxon>Musaceae</taxon>
        <taxon>Ensete</taxon>
    </lineage>
</organism>
<proteinExistence type="predicted"/>
<dbReference type="AlphaFoldDB" id="A0A426XM66"/>
<reference evidence="1 2" key="1">
    <citation type="journal article" date="2014" name="Agronomy (Basel)">
        <title>A Draft Genome Sequence for Ensete ventricosum, the Drought-Tolerant Tree Against Hunger.</title>
        <authorList>
            <person name="Harrison J."/>
            <person name="Moore K.A."/>
            <person name="Paszkiewicz K."/>
            <person name="Jones T."/>
            <person name="Grant M."/>
            <person name="Ambacheew D."/>
            <person name="Muzemil S."/>
            <person name="Studholme D.J."/>
        </authorList>
    </citation>
    <scope>NUCLEOTIDE SEQUENCE [LARGE SCALE GENOMIC DNA]</scope>
</reference>
<evidence type="ECO:0000313" key="2">
    <source>
        <dbReference type="Proteomes" id="UP000287651"/>
    </source>
</evidence>
<protein>
    <submittedName>
        <fullName evidence="1">Uncharacterized protein</fullName>
    </submittedName>
</protein>